<proteinExistence type="inferred from homology"/>
<keyword evidence="5 9" id="KW-0067">ATP-binding</keyword>
<dbReference type="NCBIfam" id="TIGR01536">
    <property type="entry name" value="asn_synth_AEB"/>
    <property type="match status" value="1"/>
</dbReference>
<dbReference type="Gene3D" id="3.40.50.620">
    <property type="entry name" value="HUPs"/>
    <property type="match status" value="1"/>
</dbReference>
<dbReference type="GO" id="GO:0005524">
    <property type="term" value="F:ATP binding"/>
    <property type="evidence" value="ECO:0007669"/>
    <property type="project" value="UniProtKB-KW"/>
</dbReference>
<keyword evidence="8" id="KW-0028">Amino-acid biosynthesis</keyword>
<dbReference type="GO" id="GO:0004066">
    <property type="term" value="F:asparagine synthase (glutamine-hydrolyzing) activity"/>
    <property type="evidence" value="ECO:0007669"/>
    <property type="project" value="UniProtKB-EC"/>
</dbReference>
<dbReference type="GO" id="GO:0005829">
    <property type="term" value="C:cytosol"/>
    <property type="evidence" value="ECO:0007669"/>
    <property type="project" value="TreeGrafter"/>
</dbReference>
<dbReference type="PIRSF" id="PIRSF001589">
    <property type="entry name" value="Asn_synthetase_glu-h"/>
    <property type="match status" value="1"/>
</dbReference>
<comment type="catalytic activity">
    <reaction evidence="7">
        <text>L-aspartate + L-glutamine + ATP + H2O = L-asparagine + L-glutamate + AMP + diphosphate + H(+)</text>
        <dbReference type="Rhea" id="RHEA:12228"/>
        <dbReference type="ChEBI" id="CHEBI:15377"/>
        <dbReference type="ChEBI" id="CHEBI:15378"/>
        <dbReference type="ChEBI" id="CHEBI:29985"/>
        <dbReference type="ChEBI" id="CHEBI:29991"/>
        <dbReference type="ChEBI" id="CHEBI:30616"/>
        <dbReference type="ChEBI" id="CHEBI:33019"/>
        <dbReference type="ChEBI" id="CHEBI:58048"/>
        <dbReference type="ChEBI" id="CHEBI:58359"/>
        <dbReference type="ChEBI" id="CHEBI:456215"/>
        <dbReference type="EC" id="6.3.5.4"/>
    </reaction>
</comment>
<dbReference type="STRING" id="1155689.SAMN05444278_10785"/>
<dbReference type="RefSeq" id="WP_073193347.1">
    <property type="nucleotide sequence ID" value="NZ_FQTW01000007.1"/>
</dbReference>
<dbReference type="Gene3D" id="3.60.20.10">
    <property type="entry name" value="Glutamine Phosphoribosylpyrophosphate, subunit 1, domain 1"/>
    <property type="match status" value="1"/>
</dbReference>
<keyword evidence="4 9" id="KW-0547">Nucleotide-binding</keyword>
<dbReference type="PANTHER" id="PTHR43284">
    <property type="entry name" value="ASPARAGINE SYNTHETASE (GLUTAMINE-HYDROLYZING)"/>
    <property type="match status" value="1"/>
</dbReference>
<comment type="similarity">
    <text evidence="2">Belongs to the asparagine synthetase family.</text>
</comment>
<dbReference type="Pfam" id="PF00733">
    <property type="entry name" value="Asn_synthase"/>
    <property type="match status" value="1"/>
</dbReference>
<evidence type="ECO:0000256" key="3">
    <source>
        <dbReference type="ARBA" id="ARBA00012737"/>
    </source>
</evidence>
<dbReference type="InterPro" id="IPR033738">
    <property type="entry name" value="AsnB_N"/>
</dbReference>
<evidence type="ECO:0000256" key="1">
    <source>
        <dbReference type="ARBA" id="ARBA00005187"/>
    </source>
</evidence>
<dbReference type="EC" id="6.3.5.4" evidence="3"/>
<dbReference type="GO" id="GO:0006529">
    <property type="term" value="P:asparagine biosynthetic process"/>
    <property type="evidence" value="ECO:0007669"/>
    <property type="project" value="UniProtKB-KW"/>
</dbReference>
<dbReference type="PROSITE" id="PS51278">
    <property type="entry name" value="GATASE_TYPE_2"/>
    <property type="match status" value="1"/>
</dbReference>
<evidence type="ECO:0000256" key="9">
    <source>
        <dbReference type="PIRSR" id="PIRSR001589-2"/>
    </source>
</evidence>
<dbReference type="AlphaFoldDB" id="A0A1M4X379"/>
<dbReference type="CDD" id="cd01991">
    <property type="entry name" value="Asn_synthase_B_C"/>
    <property type="match status" value="1"/>
</dbReference>
<dbReference type="InterPro" id="IPR001962">
    <property type="entry name" value="Asn_synthase"/>
</dbReference>
<evidence type="ECO:0000256" key="4">
    <source>
        <dbReference type="ARBA" id="ARBA00022741"/>
    </source>
</evidence>
<feature type="binding site" evidence="9">
    <location>
        <position position="97"/>
    </location>
    <ligand>
        <name>L-glutamine</name>
        <dbReference type="ChEBI" id="CHEBI:58359"/>
    </ligand>
</feature>
<dbReference type="Pfam" id="PF13537">
    <property type="entry name" value="GATase_7"/>
    <property type="match status" value="1"/>
</dbReference>
<evidence type="ECO:0000313" key="12">
    <source>
        <dbReference type="Proteomes" id="UP000184462"/>
    </source>
</evidence>
<dbReference type="EMBL" id="FQTW01000007">
    <property type="protein sequence ID" value="SHE87964.1"/>
    <property type="molecule type" value="Genomic_DNA"/>
</dbReference>
<evidence type="ECO:0000259" key="10">
    <source>
        <dbReference type="PROSITE" id="PS51278"/>
    </source>
</evidence>
<keyword evidence="6 8" id="KW-0315">Glutamine amidotransferase</keyword>
<dbReference type="CDD" id="cd00712">
    <property type="entry name" value="AsnB"/>
    <property type="match status" value="1"/>
</dbReference>
<evidence type="ECO:0000256" key="7">
    <source>
        <dbReference type="ARBA" id="ARBA00048741"/>
    </source>
</evidence>
<reference evidence="11 12" key="1">
    <citation type="submission" date="2016-11" db="EMBL/GenBank/DDBJ databases">
        <authorList>
            <person name="Jaros S."/>
            <person name="Januszkiewicz K."/>
            <person name="Wedrychowicz H."/>
        </authorList>
    </citation>
    <scope>NUCLEOTIDE SEQUENCE [LARGE SCALE GENOMIC DNA]</scope>
    <source>
        <strain evidence="11 12">DSM 25661</strain>
    </source>
</reference>
<evidence type="ECO:0000313" key="11">
    <source>
        <dbReference type="EMBL" id="SHE87964.1"/>
    </source>
</evidence>
<evidence type="ECO:0000256" key="8">
    <source>
        <dbReference type="PIRSR" id="PIRSR001589-1"/>
    </source>
</evidence>
<feature type="active site" description="For GATase activity" evidence="8">
    <location>
        <position position="2"/>
    </location>
</feature>
<sequence>MCGISGIIGPKATKLNIRKMTEIMHHRGHDSIQHFQQNGIALGHNRLSIIDLKNASNQPFQRNNNPWVLVYNGEIYNYVELREELMLEGYTFDTQSDTEVLYQAFLFWGEDCLNRLNGMFAFAFWNTQSKELFAARDRFGVKPLYYFQDQDNFIFASEIKAIRQLVDVNLSEERMANYLTFGSYGMLNESFFDSVHQLAGGHLLKLKGHKLQIKRWYNFVTRVKQQLKQNETIDDATAKKEYIKLLQDSINLRFRADVPVGFTLSGGVDSSLLLALVNQREDASEIKAFTFYTGDEGYDELPWVEQMVLKTKTQLEKVLLKSEEVNQRHHQIAKIQDEPYGGIPTIAYAKVFESIARRGIKVVLDGQGMDEAWAGYDYYQNNSNSTIQGQSSVSPFKTNILSESFLAKAEKPNYPQPFEDDLLNKQYRDLFYTKIPRALRFNDRVSMASTTELREPFLDYRLVEFAFSLPKHHKIRGGQGKYLLREILKTYSKDVAFAPKRPLQTPQREWLAEELKSLVENAIANIECSSLANLLNISQLKEEWHKYQHGDQESSFHIWQWISLSKLVENE</sequence>
<dbReference type="SUPFAM" id="SSF56235">
    <property type="entry name" value="N-terminal nucleophile aminohydrolases (Ntn hydrolases)"/>
    <property type="match status" value="1"/>
</dbReference>
<dbReference type="InterPro" id="IPR029055">
    <property type="entry name" value="Ntn_hydrolases_N"/>
</dbReference>
<keyword evidence="12" id="KW-1185">Reference proteome</keyword>
<evidence type="ECO:0000256" key="6">
    <source>
        <dbReference type="ARBA" id="ARBA00022962"/>
    </source>
</evidence>
<name>A0A1M4X379_9FLAO</name>
<dbReference type="InterPro" id="IPR051786">
    <property type="entry name" value="ASN_synthetase/amidase"/>
</dbReference>
<dbReference type="InterPro" id="IPR006426">
    <property type="entry name" value="Asn_synth_AEB"/>
</dbReference>
<dbReference type="InterPro" id="IPR017932">
    <property type="entry name" value="GATase_2_dom"/>
</dbReference>
<gene>
    <name evidence="11" type="ORF">SAMN05444278_10785</name>
</gene>
<accession>A0A1M4X379</accession>
<comment type="pathway">
    <text evidence="1">Amino-acid biosynthesis; L-asparagine biosynthesis; L-asparagine from L-aspartate (L-Gln route): step 1/1.</text>
</comment>
<dbReference type="SUPFAM" id="SSF52402">
    <property type="entry name" value="Adenine nucleotide alpha hydrolases-like"/>
    <property type="match status" value="1"/>
</dbReference>
<dbReference type="InterPro" id="IPR014729">
    <property type="entry name" value="Rossmann-like_a/b/a_fold"/>
</dbReference>
<evidence type="ECO:0000256" key="2">
    <source>
        <dbReference type="ARBA" id="ARBA00005752"/>
    </source>
</evidence>
<dbReference type="OrthoDB" id="9763290at2"/>
<keyword evidence="8" id="KW-0061">Asparagine biosynthesis</keyword>
<dbReference type="Proteomes" id="UP000184462">
    <property type="component" value="Unassembled WGS sequence"/>
</dbReference>
<feature type="domain" description="Glutamine amidotransferase type-2" evidence="10">
    <location>
        <begin position="2"/>
        <end position="209"/>
    </location>
</feature>
<protein>
    <recommendedName>
        <fullName evidence="3">asparagine synthase (glutamine-hydrolyzing)</fullName>
        <ecNumber evidence="3">6.3.5.4</ecNumber>
    </recommendedName>
</protein>
<organism evidence="11 12">
    <name type="scientific">Psychroflexus salarius</name>
    <dbReference type="NCBI Taxonomy" id="1155689"/>
    <lineage>
        <taxon>Bacteria</taxon>
        <taxon>Pseudomonadati</taxon>
        <taxon>Bacteroidota</taxon>
        <taxon>Flavobacteriia</taxon>
        <taxon>Flavobacteriales</taxon>
        <taxon>Flavobacteriaceae</taxon>
        <taxon>Psychroflexus</taxon>
    </lineage>
</organism>
<evidence type="ECO:0000256" key="5">
    <source>
        <dbReference type="ARBA" id="ARBA00022840"/>
    </source>
</evidence>
<dbReference type="PANTHER" id="PTHR43284:SF1">
    <property type="entry name" value="ASPARAGINE SYNTHETASE"/>
    <property type="match status" value="1"/>
</dbReference>